<reference evidence="1" key="1">
    <citation type="journal article" date="2012" name="PLoS ONE">
        <title>Gene sets for utilization of primary and secondary nutrition supplies in the distal gut of endangered iberian lynx.</title>
        <authorList>
            <person name="Alcaide M."/>
            <person name="Messina E."/>
            <person name="Richter M."/>
            <person name="Bargiela R."/>
            <person name="Peplies J."/>
            <person name="Huws S.A."/>
            <person name="Newbold C.J."/>
            <person name="Golyshin P.N."/>
            <person name="Simon M.A."/>
            <person name="Lopez G."/>
            <person name="Yakimov M.M."/>
            <person name="Ferrer M."/>
        </authorList>
    </citation>
    <scope>NUCLEOTIDE SEQUENCE</scope>
</reference>
<protein>
    <submittedName>
        <fullName evidence="1">Uncharacterized protein</fullName>
    </submittedName>
</protein>
<feature type="non-terminal residue" evidence="1">
    <location>
        <position position="1"/>
    </location>
</feature>
<gene>
    <name evidence="1" type="ORF">EVA_08244</name>
</gene>
<comment type="caution">
    <text evidence="1">The sequence shown here is derived from an EMBL/GenBank/DDBJ whole genome shotgun (WGS) entry which is preliminary data.</text>
</comment>
<name>J9GMZ9_9ZZZZ</name>
<accession>J9GMZ9</accession>
<proteinExistence type="predicted"/>
<sequence length="25" mass="2814">DMSLGKTKIRLSDGTEVWCASKFLK</sequence>
<dbReference type="EMBL" id="AMCI01002091">
    <property type="protein sequence ID" value="EJX03648.1"/>
    <property type="molecule type" value="Genomic_DNA"/>
</dbReference>
<evidence type="ECO:0000313" key="1">
    <source>
        <dbReference type="EMBL" id="EJX03648.1"/>
    </source>
</evidence>
<dbReference type="AlphaFoldDB" id="J9GMZ9"/>
<organism evidence="1">
    <name type="scientific">gut metagenome</name>
    <dbReference type="NCBI Taxonomy" id="749906"/>
    <lineage>
        <taxon>unclassified sequences</taxon>
        <taxon>metagenomes</taxon>
        <taxon>organismal metagenomes</taxon>
    </lineage>
</organism>